<keyword evidence="2" id="KW-0378">Hydrolase</keyword>
<evidence type="ECO:0000259" key="3">
    <source>
        <dbReference type="Pfam" id="PF08450"/>
    </source>
</evidence>
<dbReference type="AlphaFoldDB" id="A0A941ET38"/>
<evidence type="ECO:0000313" key="4">
    <source>
        <dbReference type="EMBL" id="MBR7836541.1"/>
    </source>
</evidence>
<sequence>MKKRSTTPVLTSGLGEPECLRWHDGALWFSDMAHGTVHRWTLEGGSDVVAEIPGRAAGLGWLPDGRLLAVSMDGHKVYRREFDGTLVVHADLGEDAGGPANDMLVDEQGRAYVGNFGFDYHSFVRQRPNSALYSPPGPPRTRIVCFAPDGSRLGVSEPLSFPNGCVLTADGIFIVAETLGFKLTALRRDEQGVLVDGRTWAPLVPENLWTLLNHPGMAGRMTRRISALLDRPVIAERSTSPIAPDGIALASDGHTVWVANALRSECVRVGEGGRVLDRVRTTQHTLSCVVGGPKRDILFAATAPSDDPDVAGRLDRGRIEMARLDGN</sequence>
<evidence type="ECO:0000313" key="5">
    <source>
        <dbReference type="Proteomes" id="UP000675781"/>
    </source>
</evidence>
<gene>
    <name evidence="4" type="ORF">KDL01_24900</name>
</gene>
<accession>A0A941ET38</accession>
<dbReference type="Gene3D" id="2.120.10.30">
    <property type="entry name" value="TolB, C-terminal domain"/>
    <property type="match status" value="1"/>
</dbReference>
<organism evidence="4 5">
    <name type="scientific">Actinospica durhamensis</name>
    <dbReference type="NCBI Taxonomy" id="1508375"/>
    <lineage>
        <taxon>Bacteria</taxon>
        <taxon>Bacillati</taxon>
        <taxon>Actinomycetota</taxon>
        <taxon>Actinomycetes</taxon>
        <taxon>Catenulisporales</taxon>
        <taxon>Actinospicaceae</taxon>
        <taxon>Actinospica</taxon>
    </lineage>
</organism>
<dbReference type="PANTHER" id="PTHR47572:SF4">
    <property type="entry name" value="LACTONASE DRP35"/>
    <property type="match status" value="1"/>
</dbReference>
<dbReference type="InterPro" id="IPR011042">
    <property type="entry name" value="6-blade_b-propeller_TolB-like"/>
</dbReference>
<dbReference type="InterPro" id="IPR013658">
    <property type="entry name" value="SGL"/>
</dbReference>
<dbReference type="SUPFAM" id="SSF63829">
    <property type="entry name" value="Calcium-dependent phosphotriesterase"/>
    <property type="match status" value="1"/>
</dbReference>
<feature type="domain" description="SMP-30/Gluconolactonase/LRE-like region" evidence="3">
    <location>
        <begin position="17"/>
        <end position="303"/>
    </location>
</feature>
<dbReference type="PANTHER" id="PTHR47572">
    <property type="entry name" value="LIPOPROTEIN-RELATED"/>
    <property type="match status" value="1"/>
</dbReference>
<dbReference type="EMBL" id="JAGSOG010000147">
    <property type="protein sequence ID" value="MBR7836541.1"/>
    <property type="molecule type" value="Genomic_DNA"/>
</dbReference>
<keyword evidence="5" id="KW-1185">Reference proteome</keyword>
<protein>
    <submittedName>
        <fullName evidence="4">SMP-30/gluconolactonase/LRE family protein</fullName>
    </submittedName>
</protein>
<dbReference type="Proteomes" id="UP000675781">
    <property type="component" value="Unassembled WGS sequence"/>
</dbReference>
<name>A0A941ET38_9ACTN</name>
<comment type="similarity">
    <text evidence="1">Belongs to the SMP-30/CGR1 family.</text>
</comment>
<dbReference type="InterPro" id="IPR051262">
    <property type="entry name" value="SMP-30/CGR1_Lactonase"/>
</dbReference>
<evidence type="ECO:0000256" key="1">
    <source>
        <dbReference type="ARBA" id="ARBA00008853"/>
    </source>
</evidence>
<reference evidence="4" key="1">
    <citation type="submission" date="2021-04" db="EMBL/GenBank/DDBJ databases">
        <title>Genome based classification of Actinospica acidithermotolerans sp. nov., an actinobacterium isolated from an Indonesian hot spring.</title>
        <authorList>
            <person name="Kusuma A.B."/>
            <person name="Putra K.E."/>
            <person name="Nafisah S."/>
            <person name="Loh J."/>
            <person name="Nouioui I."/>
            <person name="Goodfellow M."/>
        </authorList>
    </citation>
    <scope>NUCLEOTIDE SEQUENCE</scope>
    <source>
        <strain evidence="4">CSCA 57</strain>
    </source>
</reference>
<comment type="caution">
    <text evidence="4">The sequence shown here is derived from an EMBL/GenBank/DDBJ whole genome shotgun (WGS) entry which is preliminary data.</text>
</comment>
<dbReference type="GO" id="GO:0016787">
    <property type="term" value="F:hydrolase activity"/>
    <property type="evidence" value="ECO:0007669"/>
    <property type="project" value="UniProtKB-KW"/>
</dbReference>
<evidence type="ECO:0000256" key="2">
    <source>
        <dbReference type="ARBA" id="ARBA00022801"/>
    </source>
</evidence>
<proteinExistence type="inferred from homology"/>
<dbReference type="RefSeq" id="WP_212531016.1">
    <property type="nucleotide sequence ID" value="NZ_JAGSOG010000147.1"/>
</dbReference>
<dbReference type="Pfam" id="PF08450">
    <property type="entry name" value="SGL"/>
    <property type="match status" value="1"/>
</dbReference>